<dbReference type="GO" id="GO:0016491">
    <property type="term" value="F:oxidoreductase activity"/>
    <property type="evidence" value="ECO:0007669"/>
    <property type="project" value="UniProtKB-KW"/>
</dbReference>
<evidence type="ECO:0000313" key="4">
    <source>
        <dbReference type="Proteomes" id="UP000247810"/>
    </source>
</evidence>
<dbReference type="SUPFAM" id="SSF51735">
    <property type="entry name" value="NAD(P)-binding Rossmann-fold domains"/>
    <property type="match status" value="1"/>
</dbReference>
<dbReference type="InterPro" id="IPR036291">
    <property type="entry name" value="NAD(P)-bd_dom_sf"/>
</dbReference>
<gene>
    <name evidence="3" type="ORF">BO71DRAFT_372160</name>
</gene>
<keyword evidence="4" id="KW-1185">Reference proteome</keyword>
<dbReference type="STRING" id="1448320.A0A319DKI0"/>
<dbReference type="PRINTS" id="PR00081">
    <property type="entry name" value="GDHRDH"/>
</dbReference>
<dbReference type="VEuPathDB" id="FungiDB:BO71DRAFT_372160"/>
<dbReference type="PANTHER" id="PTHR43180">
    <property type="entry name" value="3-OXOACYL-(ACYL-CARRIER-PROTEIN) REDUCTASE (AFU_ORTHOLOGUE AFUA_6G11210)"/>
    <property type="match status" value="1"/>
</dbReference>
<dbReference type="Gene3D" id="3.40.50.720">
    <property type="entry name" value="NAD(P)-binding Rossmann-like Domain"/>
    <property type="match status" value="1"/>
</dbReference>
<reference evidence="3 4" key="1">
    <citation type="submission" date="2018-02" db="EMBL/GenBank/DDBJ databases">
        <title>The genomes of Aspergillus section Nigri reveals drivers in fungal speciation.</title>
        <authorList>
            <consortium name="DOE Joint Genome Institute"/>
            <person name="Vesth T.C."/>
            <person name="Nybo J."/>
            <person name="Theobald S."/>
            <person name="Brandl J."/>
            <person name="Frisvad J.C."/>
            <person name="Nielsen K.F."/>
            <person name="Lyhne E.K."/>
            <person name="Kogle M.E."/>
            <person name="Kuo A."/>
            <person name="Riley R."/>
            <person name="Clum A."/>
            <person name="Nolan M."/>
            <person name="Lipzen A."/>
            <person name="Salamov A."/>
            <person name="Henrissat B."/>
            <person name="Wiebenga A."/>
            <person name="De vries R.P."/>
            <person name="Grigoriev I.V."/>
            <person name="Mortensen U.H."/>
            <person name="Andersen M.R."/>
            <person name="Baker S.E."/>
        </authorList>
    </citation>
    <scope>NUCLEOTIDE SEQUENCE [LARGE SCALE GENOMIC DNA]</scope>
    <source>
        <strain evidence="3 4">CBS 707.79</strain>
    </source>
</reference>
<dbReference type="AlphaFoldDB" id="A0A319DKI0"/>
<dbReference type="Pfam" id="PF00106">
    <property type="entry name" value="adh_short"/>
    <property type="match status" value="1"/>
</dbReference>
<protein>
    <submittedName>
        <fullName evidence="3">Short chain dehydrogenase/reductase</fullName>
    </submittedName>
</protein>
<organism evidence="3 4">
    <name type="scientific">Aspergillus ellipticus CBS 707.79</name>
    <dbReference type="NCBI Taxonomy" id="1448320"/>
    <lineage>
        <taxon>Eukaryota</taxon>
        <taxon>Fungi</taxon>
        <taxon>Dikarya</taxon>
        <taxon>Ascomycota</taxon>
        <taxon>Pezizomycotina</taxon>
        <taxon>Eurotiomycetes</taxon>
        <taxon>Eurotiomycetidae</taxon>
        <taxon>Eurotiales</taxon>
        <taxon>Aspergillaceae</taxon>
        <taxon>Aspergillus</taxon>
        <taxon>Aspergillus subgen. Circumdati</taxon>
    </lineage>
</organism>
<dbReference type="EMBL" id="KZ825816">
    <property type="protein sequence ID" value="PYH98030.1"/>
    <property type="molecule type" value="Genomic_DNA"/>
</dbReference>
<evidence type="ECO:0000313" key="3">
    <source>
        <dbReference type="EMBL" id="PYH98030.1"/>
    </source>
</evidence>
<dbReference type="PANTHER" id="PTHR43180:SF86">
    <property type="entry name" value="DEHYDROGENASE, PUTATIVE (AFU_ORTHOLOGUE AFUA_3G00290)-RELATED"/>
    <property type="match status" value="1"/>
</dbReference>
<sequence>MPPAAPSVLITGSANGIGHATAHHFNTHGCITILSDLPATQHSTEALITETFPYPENALFIAADVTSWTQMTALFETAIQRFGGLDIVVANAGIMEESPVLDLEDVDEEGRLRERRSKEGWRIMEVNLGGVFNTLRLAMFHMKNNESSNSKREEISPSIVLVTSTSGYFGGTGVTAYVASKHGVVGLLRASQEVARRYGIRVNAVAPFLTPTSMTAGFAQRWQQAGLETNSPGRVAEVIAQVAQDSSRRGECVLVSGKYTREMESTRTALLPSWLGEDIAGFMARAMQFFSDIGGYVLPRRR</sequence>
<name>A0A319DKI0_9EURO</name>
<evidence type="ECO:0000256" key="1">
    <source>
        <dbReference type="ARBA" id="ARBA00006484"/>
    </source>
</evidence>
<dbReference type="Proteomes" id="UP000247810">
    <property type="component" value="Unassembled WGS sequence"/>
</dbReference>
<keyword evidence="2" id="KW-0560">Oxidoreductase</keyword>
<accession>A0A319DKI0</accession>
<evidence type="ECO:0000256" key="2">
    <source>
        <dbReference type="ARBA" id="ARBA00023002"/>
    </source>
</evidence>
<proteinExistence type="inferred from homology"/>
<dbReference type="InterPro" id="IPR002347">
    <property type="entry name" value="SDR_fam"/>
</dbReference>
<comment type="similarity">
    <text evidence="1">Belongs to the short-chain dehydrogenases/reductases (SDR) family.</text>
</comment>
<dbReference type="OrthoDB" id="5371740at2759"/>